<keyword evidence="2" id="KW-0328">Glycosyltransferase</keyword>
<evidence type="ECO:0000256" key="3">
    <source>
        <dbReference type="ARBA" id="ARBA00022679"/>
    </source>
</evidence>
<keyword evidence="3 8" id="KW-0808">Transferase</keyword>
<organism evidence="8 9">
    <name type="scientific">Trematosphaeria pertusa</name>
    <dbReference type="NCBI Taxonomy" id="390896"/>
    <lineage>
        <taxon>Eukaryota</taxon>
        <taxon>Fungi</taxon>
        <taxon>Dikarya</taxon>
        <taxon>Ascomycota</taxon>
        <taxon>Pezizomycotina</taxon>
        <taxon>Dothideomycetes</taxon>
        <taxon>Pleosporomycetidae</taxon>
        <taxon>Pleosporales</taxon>
        <taxon>Massarineae</taxon>
        <taxon>Trematosphaeriaceae</taxon>
        <taxon>Trematosphaeria</taxon>
    </lineage>
</organism>
<dbReference type="GeneID" id="54586002"/>
<evidence type="ECO:0000256" key="5">
    <source>
        <dbReference type="ARBA" id="ARBA00022989"/>
    </source>
</evidence>
<proteinExistence type="predicted"/>
<name>A0A6A6IY11_9PLEO</name>
<dbReference type="InterPro" id="IPR052427">
    <property type="entry name" value="Glycosyltrans_GT2/GT47"/>
</dbReference>
<dbReference type="PANTHER" id="PTHR47844">
    <property type="entry name" value="SYNTHASE CPS1, PUTATIVE (AFU_ORTHOLOGUE AFUA_7G02500)-RELATED"/>
    <property type="match status" value="1"/>
</dbReference>
<keyword evidence="6" id="KW-0472">Membrane</keyword>
<dbReference type="Proteomes" id="UP000800094">
    <property type="component" value="Unassembled WGS sequence"/>
</dbReference>
<dbReference type="InterPro" id="IPR029044">
    <property type="entry name" value="Nucleotide-diphossugar_trans"/>
</dbReference>
<evidence type="ECO:0000313" key="8">
    <source>
        <dbReference type="EMBL" id="KAF2254510.1"/>
    </source>
</evidence>
<accession>A0A6A6IY11</accession>
<dbReference type="PANTHER" id="PTHR47844:SF1">
    <property type="entry name" value="EXOSTOSIN-LIKE 2"/>
    <property type="match status" value="1"/>
</dbReference>
<gene>
    <name evidence="8" type="ORF">BU26DRAFT_559190</name>
</gene>
<protein>
    <submittedName>
        <fullName evidence="8">Glycosyltransferase family 2 protein</fullName>
    </submittedName>
</protein>
<keyword evidence="9" id="KW-1185">Reference proteome</keyword>
<dbReference type="SUPFAM" id="SSF53448">
    <property type="entry name" value="Nucleotide-diphospho-sugar transferases"/>
    <property type="match status" value="1"/>
</dbReference>
<evidence type="ECO:0000256" key="6">
    <source>
        <dbReference type="ARBA" id="ARBA00023136"/>
    </source>
</evidence>
<dbReference type="EMBL" id="ML987190">
    <property type="protein sequence ID" value="KAF2254510.1"/>
    <property type="molecule type" value="Genomic_DNA"/>
</dbReference>
<dbReference type="GO" id="GO:0016757">
    <property type="term" value="F:glycosyltransferase activity"/>
    <property type="evidence" value="ECO:0007669"/>
    <property type="project" value="UniProtKB-KW"/>
</dbReference>
<sequence>MRAGCKHISVCVPFSGYEAVKGLFGHIHKQDDVTIQLVADQANKREQLKRAIENLPSSIKKSHKVIVFADDDITYGEHTLRWMLAPFEKESVGAVGTCQRTRRVETTSIAERVVDWIFADYIERRHFENSTTLAIDGSISCFVSERWSGRKLNADDDNFWTRWLLENHWEIGYQYNEQCQVETKFEPHVQQLWRRNLRWSRSNWRSNWTSICKVANWRTYPRGTYSLYMSGFVNFGLPTDALLWRLWLGMTSSHEQWGTWTKWYFIWWLFTKVVNRIGLYRRNWRDVIFLPVAILWGWLHGVIKLHGLVSLHQVAANMAHPFVERPATVGLPNTEPDNGLGDDSLVLGDDQLKEIARFQEEIRHHETDADKYRLCTRTRDDLLRRHADLRLLIAVYEHVMLDECAAYRTFKENSVPATNQKHDETEEWELALL</sequence>
<evidence type="ECO:0000313" key="9">
    <source>
        <dbReference type="Proteomes" id="UP000800094"/>
    </source>
</evidence>
<comment type="subcellular location">
    <subcellularLocation>
        <location evidence="1">Membrane</location>
    </subcellularLocation>
</comment>
<dbReference type="AlphaFoldDB" id="A0A6A6IY11"/>
<evidence type="ECO:0000256" key="4">
    <source>
        <dbReference type="ARBA" id="ARBA00022692"/>
    </source>
</evidence>
<keyword evidence="7" id="KW-0325">Glycoprotein</keyword>
<keyword evidence="4" id="KW-0812">Transmembrane</keyword>
<reference evidence="8" key="1">
    <citation type="journal article" date="2020" name="Stud. Mycol.">
        <title>101 Dothideomycetes genomes: a test case for predicting lifestyles and emergence of pathogens.</title>
        <authorList>
            <person name="Haridas S."/>
            <person name="Albert R."/>
            <person name="Binder M."/>
            <person name="Bloem J."/>
            <person name="Labutti K."/>
            <person name="Salamov A."/>
            <person name="Andreopoulos B."/>
            <person name="Baker S."/>
            <person name="Barry K."/>
            <person name="Bills G."/>
            <person name="Bluhm B."/>
            <person name="Cannon C."/>
            <person name="Castanera R."/>
            <person name="Culley D."/>
            <person name="Daum C."/>
            <person name="Ezra D."/>
            <person name="Gonzalez J."/>
            <person name="Henrissat B."/>
            <person name="Kuo A."/>
            <person name="Liang C."/>
            <person name="Lipzen A."/>
            <person name="Lutzoni F."/>
            <person name="Magnuson J."/>
            <person name="Mondo S."/>
            <person name="Nolan M."/>
            <person name="Ohm R."/>
            <person name="Pangilinan J."/>
            <person name="Park H.-J."/>
            <person name="Ramirez L."/>
            <person name="Alfaro M."/>
            <person name="Sun H."/>
            <person name="Tritt A."/>
            <person name="Yoshinaga Y."/>
            <person name="Zwiers L.-H."/>
            <person name="Turgeon B."/>
            <person name="Goodwin S."/>
            <person name="Spatafora J."/>
            <person name="Crous P."/>
            <person name="Grigoriev I."/>
        </authorList>
    </citation>
    <scope>NUCLEOTIDE SEQUENCE</scope>
    <source>
        <strain evidence="8">CBS 122368</strain>
    </source>
</reference>
<dbReference type="RefSeq" id="XP_033689514.1">
    <property type="nucleotide sequence ID" value="XM_033832672.1"/>
</dbReference>
<evidence type="ECO:0000256" key="1">
    <source>
        <dbReference type="ARBA" id="ARBA00004370"/>
    </source>
</evidence>
<evidence type="ECO:0000256" key="2">
    <source>
        <dbReference type="ARBA" id="ARBA00022676"/>
    </source>
</evidence>
<dbReference type="GO" id="GO:0016020">
    <property type="term" value="C:membrane"/>
    <property type="evidence" value="ECO:0007669"/>
    <property type="project" value="UniProtKB-SubCell"/>
</dbReference>
<dbReference type="OrthoDB" id="2849215at2759"/>
<dbReference type="Pfam" id="PF13641">
    <property type="entry name" value="Glyco_tranf_2_3"/>
    <property type="match status" value="1"/>
</dbReference>
<keyword evidence="5" id="KW-1133">Transmembrane helix</keyword>
<evidence type="ECO:0000256" key="7">
    <source>
        <dbReference type="ARBA" id="ARBA00023180"/>
    </source>
</evidence>